<evidence type="ECO:0000256" key="7">
    <source>
        <dbReference type="ARBA" id="ARBA00023288"/>
    </source>
</evidence>
<comment type="similarity">
    <text evidence="2">Belongs to the GerABKC lipoprotein family.</text>
</comment>
<dbReference type="Gene3D" id="3.30.300.210">
    <property type="entry name" value="Nutrient germinant receptor protein C, domain 3"/>
    <property type="match status" value="1"/>
</dbReference>
<dbReference type="PANTHER" id="PTHR35789">
    <property type="entry name" value="SPORE GERMINATION PROTEIN B3"/>
    <property type="match status" value="1"/>
</dbReference>
<dbReference type="PANTHER" id="PTHR35789:SF1">
    <property type="entry name" value="SPORE GERMINATION PROTEIN B3"/>
    <property type="match status" value="1"/>
</dbReference>
<dbReference type="EMBL" id="CP016379">
    <property type="protein sequence ID" value="AZR74134.1"/>
    <property type="molecule type" value="Genomic_DNA"/>
</dbReference>
<name>A0A3Q9HTL5_9FIRM</name>
<evidence type="ECO:0000259" key="8">
    <source>
        <dbReference type="Pfam" id="PF05504"/>
    </source>
</evidence>
<keyword evidence="7" id="KW-0449">Lipoprotein</keyword>
<dbReference type="Proteomes" id="UP000267250">
    <property type="component" value="Chromosome"/>
</dbReference>
<evidence type="ECO:0000313" key="11">
    <source>
        <dbReference type="Proteomes" id="UP000267250"/>
    </source>
</evidence>
<reference evidence="10 11" key="1">
    <citation type="submission" date="2016-07" db="EMBL/GenBank/DDBJ databases">
        <title>Genome and transcriptome analysis of iron-reducing fermentative bacteria Anoxybacter fermentans.</title>
        <authorList>
            <person name="Zeng X."/>
            <person name="Shao Z."/>
        </authorList>
    </citation>
    <scope>NUCLEOTIDE SEQUENCE [LARGE SCALE GENOMIC DNA]</scope>
    <source>
        <strain evidence="10 11">DY22613</strain>
    </source>
</reference>
<sequence length="369" mass="42425">MKTIKIWVVLIMVLLLFSGCWDAKEIEEQFLVWGMSWDVSKDDPHLLTLNLSSPSTAEGAKEPITVVASTGHSVEEARMNAQAHLYRSIEFGHLRILVIGEDFARKGIQKHLDSLGRNPRVNRKTLIAVVEGRAADIWKLKNPSNPLPVDYVVNLIKTNSQFSRALDFSFRDFFEALSREGKEPVTTYLRMSKDKRTITAFSIAIFKKDKFIGTIDNIEVQIYQMIIGKSKHGTITIGQATWPDEESITFSFRNVFTDVKTEVKDDIPHVYLNLEIEGDLTEQTSLIPAINVQTIKRTERALKARLEREFAKTIDKVQHEFKSDVFGFGEYFRAYYPAYWKSHNWEEEFPRAVVHVKIKVNIRRIGIES</sequence>
<evidence type="ECO:0000256" key="4">
    <source>
        <dbReference type="ARBA" id="ARBA00022729"/>
    </source>
</evidence>
<dbReference type="GO" id="GO:0016020">
    <property type="term" value="C:membrane"/>
    <property type="evidence" value="ECO:0007669"/>
    <property type="project" value="UniProtKB-SubCell"/>
</dbReference>
<dbReference type="KEGG" id="aft:BBF96_12430"/>
<proteinExistence type="inferred from homology"/>
<gene>
    <name evidence="10" type="ORF">BBF96_12430</name>
</gene>
<dbReference type="OrthoDB" id="9816067at2"/>
<evidence type="ECO:0000256" key="5">
    <source>
        <dbReference type="ARBA" id="ARBA00023136"/>
    </source>
</evidence>
<evidence type="ECO:0000259" key="9">
    <source>
        <dbReference type="Pfam" id="PF25198"/>
    </source>
</evidence>
<keyword evidence="11" id="KW-1185">Reference proteome</keyword>
<keyword evidence="4" id="KW-0732">Signal</keyword>
<evidence type="ECO:0000256" key="1">
    <source>
        <dbReference type="ARBA" id="ARBA00004635"/>
    </source>
</evidence>
<dbReference type="Pfam" id="PF25198">
    <property type="entry name" value="Spore_GerAC_N"/>
    <property type="match status" value="1"/>
</dbReference>
<comment type="subcellular location">
    <subcellularLocation>
        <location evidence="1">Membrane</location>
        <topology evidence="1">Lipid-anchor</topology>
    </subcellularLocation>
</comment>
<dbReference type="InterPro" id="IPR046953">
    <property type="entry name" value="Spore_GerAC-like_C"/>
</dbReference>
<evidence type="ECO:0000256" key="2">
    <source>
        <dbReference type="ARBA" id="ARBA00007886"/>
    </source>
</evidence>
<dbReference type="Pfam" id="PF05504">
    <property type="entry name" value="Spore_GerAC"/>
    <property type="match status" value="1"/>
</dbReference>
<dbReference type="RefSeq" id="WP_127017484.1">
    <property type="nucleotide sequence ID" value="NZ_CP016379.1"/>
</dbReference>
<dbReference type="PROSITE" id="PS51257">
    <property type="entry name" value="PROKAR_LIPOPROTEIN"/>
    <property type="match status" value="1"/>
</dbReference>
<dbReference type="InterPro" id="IPR057336">
    <property type="entry name" value="GerAC_N"/>
</dbReference>
<accession>A0A3Q9HTL5</accession>
<organism evidence="10 11">
    <name type="scientific">Anoxybacter fermentans</name>
    <dbReference type="NCBI Taxonomy" id="1323375"/>
    <lineage>
        <taxon>Bacteria</taxon>
        <taxon>Bacillati</taxon>
        <taxon>Bacillota</taxon>
        <taxon>Clostridia</taxon>
        <taxon>Halanaerobiales</taxon>
        <taxon>Anoxybacter</taxon>
    </lineage>
</organism>
<feature type="domain" description="Spore germination GerAC-like C-terminal" evidence="8">
    <location>
        <begin position="203"/>
        <end position="366"/>
    </location>
</feature>
<evidence type="ECO:0000256" key="3">
    <source>
        <dbReference type="ARBA" id="ARBA00022544"/>
    </source>
</evidence>
<feature type="domain" description="Spore germination protein N-terminal" evidence="9">
    <location>
        <begin position="22"/>
        <end position="190"/>
    </location>
</feature>
<dbReference type="AlphaFoldDB" id="A0A3Q9HTL5"/>
<keyword evidence="5" id="KW-0472">Membrane</keyword>
<protein>
    <submittedName>
        <fullName evidence="10">Uncharacterized protein</fullName>
    </submittedName>
</protein>
<evidence type="ECO:0000256" key="6">
    <source>
        <dbReference type="ARBA" id="ARBA00023139"/>
    </source>
</evidence>
<keyword evidence="6" id="KW-0564">Palmitate</keyword>
<dbReference type="GO" id="GO:0009847">
    <property type="term" value="P:spore germination"/>
    <property type="evidence" value="ECO:0007669"/>
    <property type="project" value="InterPro"/>
</dbReference>
<dbReference type="NCBIfam" id="TIGR02887">
    <property type="entry name" value="spore_ger_x_C"/>
    <property type="match status" value="1"/>
</dbReference>
<evidence type="ECO:0000313" key="10">
    <source>
        <dbReference type="EMBL" id="AZR74134.1"/>
    </source>
</evidence>
<dbReference type="InterPro" id="IPR008844">
    <property type="entry name" value="Spore_GerAC-like"/>
</dbReference>
<dbReference type="InterPro" id="IPR038501">
    <property type="entry name" value="Spore_GerAC_C_sf"/>
</dbReference>
<keyword evidence="3" id="KW-0309">Germination</keyword>